<evidence type="ECO:0000313" key="2">
    <source>
        <dbReference type="Proteomes" id="UP000805649"/>
    </source>
</evidence>
<comment type="caution">
    <text evidence="1">The sequence shown here is derived from an EMBL/GenBank/DDBJ whole genome shotgun (WGS) entry which is preliminary data.</text>
</comment>
<organism evidence="1 2">
    <name type="scientific">Colletotrichum truncatum</name>
    <name type="common">Anthracnose fungus</name>
    <name type="synonym">Colletotrichum capsici</name>
    <dbReference type="NCBI Taxonomy" id="5467"/>
    <lineage>
        <taxon>Eukaryota</taxon>
        <taxon>Fungi</taxon>
        <taxon>Dikarya</taxon>
        <taxon>Ascomycota</taxon>
        <taxon>Pezizomycotina</taxon>
        <taxon>Sordariomycetes</taxon>
        <taxon>Hypocreomycetidae</taxon>
        <taxon>Glomerellales</taxon>
        <taxon>Glomerellaceae</taxon>
        <taxon>Colletotrichum</taxon>
        <taxon>Colletotrichum truncatum species complex</taxon>
    </lineage>
</organism>
<name>A0ACC3Z070_COLTU</name>
<protein>
    <submittedName>
        <fullName evidence="1">Pectate lyase E 1</fullName>
    </submittedName>
</protein>
<dbReference type="EMBL" id="VUJX02000004">
    <property type="protein sequence ID" value="KAL0937498.1"/>
    <property type="molecule type" value="Genomic_DNA"/>
</dbReference>
<evidence type="ECO:0000313" key="1">
    <source>
        <dbReference type="EMBL" id="KAL0937498.1"/>
    </source>
</evidence>
<accession>A0ACC3Z070</accession>
<gene>
    <name evidence="1" type="ORF">CTRU02_207229</name>
</gene>
<sequence>MSATKIITALLVSLVAGQTVNIPTRSGSIISLPTPSVISGSKDLGNKEFDRGRSCFTDVETPGGHPVFILENGATLSNVIIGANQVEGIQCRGTCTLRNVWFRRVCEDAVRANGNGNILIEGGGAINGETVVNHSGKGTVTIKDFTVAESNRLYRACGSCANNGGPRHVIINNVKANGVDLLAGINSNFGDTSTVSNTCGAGVTKVCQEFRGVQKGQESFKLSTTANCKGQASLAAC</sequence>
<dbReference type="Proteomes" id="UP000805649">
    <property type="component" value="Unassembled WGS sequence"/>
</dbReference>
<proteinExistence type="predicted"/>
<reference evidence="1 2" key="1">
    <citation type="journal article" date="2020" name="Phytopathology">
        <title>Genome Sequence Resources of Colletotrichum truncatum, C. plurivorum, C. musicola, and C. sojae: Four Species Pathogenic to Soybean (Glycine max).</title>
        <authorList>
            <person name="Rogerio F."/>
            <person name="Boufleur T.R."/>
            <person name="Ciampi-Guillardi M."/>
            <person name="Sukno S.A."/>
            <person name="Thon M.R."/>
            <person name="Massola Junior N.S."/>
            <person name="Baroncelli R."/>
        </authorList>
    </citation>
    <scope>NUCLEOTIDE SEQUENCE [LARGE SCALE GENOMIC DNA]</scope>
    <source>
        <strain evidence="1 2">CMES1059</strain>
    </source>
</reference>
<keyword evidence="2" id="KW-1185">Reference proteome</keyword>
<keyword evidence="1" id="KW-0456">Lyase</keyword>